<evidence type="ECO:0000313" key="9">
    <source>
        <dbReference type="Proteomes" id="UP000216215"/>
    </source>
</evidence>
<evidence type="ECO:0000256" key="1">
    <source>
        <dbReference type="ARBA" id="ARBA00004417"/>
    </source>
</evidence>
<comment type="similarity">
    <text evidence="2">Belongs to the ABC transporter superfamily.</text>
</comment>
<evidence type="ECO:0000256" key="3">
    <source>
        <dbReference type="ARBA" id="ARBA00022448"/>
    </source>
</evidence>
<name>A0AB36R0V5_9HYPH</name>
<dbReference type="Pfam" id="PF08352">
    <property type="entry name" value="oligo_HPY"/>
    <property type="match status" value="2"/>
</dbReference>
<dbReference type="Pfam" id="PF00005">
    <property type="entry name" value="ABC_tran"/>
    <property type="match status" value="2"/>
</dbReference>
<dbReference type="PROSITE" id="PS00211">
    <property type="entry name" value="ABC_TRANSPORTER_1"/>
    <property type="match status" value="2"/>
</dbReference>
<dbReference type="GO" id="GO:0016887">
    <property type="term" value="F:ATP hydrolysis activity"/>
    <property type="evidence" value="ECO:0007669"/>
    <property type="project" value="InterPro"/>
</dbReference>
<feature type="domain" description="ABC transporter" evidence="7">
    <location>
        <begin position="44"/>
        <end position="294"/>
    </location>
</feature>
<organism evidence="8 9">
    <name type="scientific">Mesorhizobium mediterraneum</name>
    <dbReference type="NCBI Taxonomy" id="43617"/>
    <lineage>
        <taxon>Bacteria</taxon>
        <taxon>Pseudomonadati</taxon>
        <taxon>Pseudomonadota</taxon>
        <taxon>Alphaproteobacteria</taxon>
        <taxon>Hyphomicrobiales</taxon>
        <taxon>Phyllobacteriaceae</taxon>
        <taxon>Mesorhizobium</taxon>
    </lineage>
</organism>
<dbReference type="Gene3D" id="3.40.50.300">
    <property type="entry name" value="P-loop containing nucleotide triphosphate hydrolases"/>
    <property type="match status" value="2"/>
</dbReference>
<dbReference type="PROSITE" id="PS50893">
    <property type="entry name" value="ABC_TRANSPORTER_2"/>
    <property type="match status" value="2"/>
</dbReference>
<dbReference type="InterPro" id="IPR003593">
    <property type="entry name" value="AAA+_ATPase"/>
</dbReference>
<evidence type="ECO:0000256" key="6">
    <source>
        <dbReference type="SAM" id="MobiDB-lite"/>
    </source>
</evidence>
<accession>A0AB36R0V5</accession>
<dbReference type="InterPro" id="IPR027417">
    <property type="entry name" value="P-loop_NTPase"/>
</dbReference>
<dbReference type="GO" id="GO:0005886">
    <property type="term" value="C:plasma membrane"/>
    <property type="evidence" value="ECO:0007669"/>
    <property type="project" value="UniProtKB-SubCell"/>
</dbReference>
<keyword evidence="4" id="KW-0547">Nucleotide-binding</keyword>
<protein>
    <submittedName>
        <fullName evidence="8">Glutathione ABC transporter ATP-binding protein</fullName>
    </submittedName>
</protein>
<dbReference type="Proteomes" id="UP000216215">
    <property type="component" value="Unassembled WGS sequence"/>
</dbReference>
<dbReference type="GO" id="GO:0055085">
    <property type="term" value="P:transmembrane transport"/>
    <property type="evidence" value="ECO:0007669"/>
    <property type="project" value="UniProtKB-ARBA"/>
</dbReference>
<comment type="caution">
    <text evidence="8">The sequence shown here is derived from an EMBL/GenBank/DDBJ whole genome shotgun (WGS) entry which is preliminary data.</text>
</comment>
<dbReference type="PANTHER" id="PTHR43776">
    <property type="entry name" value="TRANSPORT ATP-BINDING PROTEIN"/>
    <property type="match status" value="1"/>
</dbReference>
<dbReference type="NCBIfam" id="TIGR01727">
    <property type="entry name" value="oligo_HPY"/>
    <property type="match status" value="1"/>
</dbReference>
<dbReference type="AlphaFoldDB" id="A0AB36R0V5"/>
<dbReference type="InterPro" id="IPR003439">
    <property type="entry name" value="ABC_transporter-like_ATP-bd"/>
</dbReference>
<evidence type="ECO:0000256" key="5">
    <source>
        <dbReference type="ARBA" id="ARBA00022840"/>
    </source>
</evidence>
<feature type="domain" description="ABC transporter" evidence="7">
    <location>
        <begin position="330"/>
        <end position="569"/>
    </location>
</feature>
<dbReference type="EMBL" id="NPKI01000046">
    <property type="protein sequence ID" value="PAP98303.1"/>
    <property type="molecule type" value="Genomic_DNA"/>
</dbReference>
<keyword evidence="3" id="KW-0813">Transport</keyword>
<dbReference type="SUPFAM" id="SSF52540">
    <property type="entry name" value="P-loop containing nucleoside triphosphate hydrolases"/>
    <property type="match status" value="2"/>
</dbReference>
<dbReference type="GO" id="GO:0015833">
    <property type="term" value="P:peptide transport"/>
    <property type="evidence" value="ECO:0007669"/>
    <property type="project" value="InterPro"/>
</dbReference>
<sequence>MVDRHYAGGVPVPYPDQHQPDGRFARAGPQPDLRRRVVNSSPVLSVKNLGVEVGTGAGARPVVSDVSFDLAPREIVGIIGASGSGKTVLARALVNWIDPPLRISSGSVEYKSQNILDLAGGRMRLLRREIAYVGANPMGALDPTLPVGRQIVEKLSAVVPGIDPSEARKRVIDLLGAVRIPSPRLRFDEYPSQFSGGMMQRALIVDALISNPAFLVADNVTQPLDVTVAAQVLRLMRELTERFDTAVVFVSSSLPTVKEAADQVLVLSEGRIVERNTPQRLIDAPQHPYTLQLISQIPKIWTSEAVAVPRTTSAAMPTISIRDATRTYRVRKRGTFAAHSEVRAVRNVTFDVMPGENFGVVGESGCGKSTLMRLLSRLEFPDSGSVICDGEDLSKLRGKTLLKFRRDFQLVLQDPFNSLPPRTSIGAILEDPLRVHGMRNAKEIRERVLAVMAEVELPANLYDELPLGLSAGQRQRVNVARAMVLEPKVLIMDETLSSLDQTEQFRLLALFEKLQAQHGLTYVFISHDLAMVRRVCNRVAVMYLGEVVEIAHNERLFFDPGHPYTKALLSAVPTLEERRYKPEECLLEGEPPSPIDLPPGCSFASRCPHAFDRCRAESPTLTARNHGELAACFLVETTGTRAAA</sequence>
<keyword evidence="9" id="KW-1185">Reference proteome</keyword>
<dbReference type="InterPro" id="IPR050319">
    <property type="entry name" value="ABC_transp_ATP-bind"/>
</dbReference>
<evidence type="ECO:0000256" key="4">
    <source>
        <dbReference type="ARBA" id="ARBA00022741"/>
    </source>
</evidence>
<evidence type="ECO:0000313" key="8">
    <source>
        <dbReference type="EMBL" id="PAP98303.1"/>
    </source>
</evidence>
<comment type="subcellular location">
    <subcellularLocation>
        <location evidence="1">Cell inner membrane</location>
        <topology evidence="1">Peripheral membrane protein</topology>
    </subcellularLocation>
</comment>
<dbReference type="InterPro" id="IPR017871">
    <property type="entry name" value="ABC_transporter-like_CS"/>
</dbReference>
<dbReference type="SMART" id="SM00382">
    <property type="entry name" value="AAA"/>
    <property type="match status" value="2"/>
</dbReference>
<reference evidence="9" key="1">
    <citation type="submission" date="2017-08" db="EMBL/GenBank/DDBJ databases">
        <title>Mesorhizobium wenxinae sp. nov., a novel rhizobial species isolated from root nodules of chickpea (Cicer arietinum L.).</title>
        <authorList>
            <person name="Zhang J."/>
        </authorList>
    </citation>
    <scope>NUCLEOTIDE SEQUENCE [LARGE SCALE GENOMIC DNA]</scope>
    <source>
        <strain evidence="9">USDA 3392</strain>
    </source>
</reference>
<dbReference type="NCBIfam" id="NF008453">
    <property type="entry name" value="PRK11308.1"/>
    <property type="match status" value="2"/>
</dbReference>
<dbReference type="InterPro" id="IPR013563">
    <property type="entry name" value="Oligopep_ABC_C"/>
</dbReference>
<gene>
    <name evidence="8" type="ORF">CIT25_31640</name>
</gene>
<feature type="region of interest" description="Disordered" evidence="6">
    <location>
        <begin position="1"/>
        <end position="30"/>
    </location>
</feature>
<evidence type="ECO:0000259" key="7">
    <source>
        <dbReference type="PROSITE" id="PS50893"/>
    </source>
</evidence>
<evidence type="ECO:0000256" key="2">
    <source>
        <dbReference type="ARBA" id="ARBA00005417"/>
    </source>
</evidence>
<keyword evidence="5 8" id="KW-0067">ATP-binding</keyword>
<dbReference type="CDD" id="cd03257">
    <property type="entry name" value="ABC_NikE_OppD_transporters"/>
    <property type="match status" value="2"/>
</dbReference>
<dbReference type="GO" id="GO:0005524">
    <property type="term" value="F:ATP binding"/>
    <property type="evidence" value="ECO:0007669"/>
    <property type="project" value="UniProtKB-KW"/>
</dbReference>
<proteinExistence type="inferred from homology"/>